<accession>A0A4R1FEJ5</accession>
<evidence type="ECO:0000313" key="7">
    <source>
        <dbReference type="Proteomes" id="UP000294887"/>
    </source>
</evidence>
<dbReference type="Proteomes" id="UP000294887">
    <property type="component" value="Unassembled WGS sequence"/>
</dbReference>
<keyword evidence="7" id="KW-1185">Reference proteome</keyword>
<dbReference type="Pfam" id="PF17963">
    <property type="entry name" value="Big_9"/>
    <property type="match status" value="9"/>
</dbReference>
<comment type="caution">
    <text evidence="6">The sequence shown here is derived from an EMBL/GenBank/DDBJ whole genome shotgun (WGS) entry which is preliminary data.</text>
</comment>
<sequence length="1373" mass="144085">MRNKTTTYKWAYLPFVFSSAAILATQATAGPVAGSQQYQDAKQVNRANHEYVGGNTQIGFGITDEGDTDVEFNQVLSESDNHSTSAGLWAGYDLQGDEKGLLGRGAQINHNWVSRDASGRATRVNKVFAAYDRNEDDHEKATVGYGQENEHLFWEGHVSKGLSGRQNTRSNGVSDRAYAWGAGGSVGKFIPEANLRVRAGLDHEWSDKVGVGEKDARNTTLSAGIEKFFQGTGHSVSLDVAGSKQSGGYLDGGTDDTDVTGRLGYKYDFGGASIYQPDRRYRRVRVEVPGKATPPRYVQKQQFKRVPTYKTVPVYGKKTVKKPYKQLVKSTMELEGQTFFKLNSSKLIPSAQTRLKQIAAQIRKSGYKGSIRITGNTCGLGDPVYDQILSEKRAKAVKNFLIKNGFNPDHLVARGLGKGHPKYPRTPDQDFKNRRVDIEYVSEKQIYKTGYRTETQNVQTGTRQVATGFKNVPAGSKNVMIDNGKAGSPRVVWRTEAIPTSPAWIKRALHNNIKHDRNINTYETTEGSTLGNSNNGPVAVDDSTKVSCNGGPVTINALGNDSDADNDALSVIGFTQPANGTVTQVSNGVFEYTPNAGTCGIDDEFTYTISDGNGGTDTATVTVSVDAEVDDTVKAANDSATTDQGQAVTIDVLDNDDADASITRIVTGPSNGTAIIVNDQIVYTPNADFTGTDTLTYEVEDPSGNVATATVTITVNGPVDDSVNAANDTKNTGKDVPVTIDVLSNDDADATIVPGSLSTPTNGGTVSIVDGKVLYTPAAGYVGTDTFTYQVTDAAGNVDTATVTVTITETDTSVNAVNDTRTTDKDSPITINVLANDDSDATIVPGSLSTPENGGTVTIVGGQVLYTPAAGYVGTDTFTYQVTDAAGNVDTATVTVTITETDTSVNAENDSETTDKDESIKINVLANDDSDATIVAGSLSTPANGGTVSIVGGQVLYTPAPGYVGTDTFTYQVTDAAGNVDTATVTVTIEETDTSVNAENDSETTNKDESIKINVLANDDSDATIVAGSLSTPANGGTVSIVGGQVMYTPAPGYVGTDTFTYQITDAAGNVDTATVTVTILETDKSVDAKNDVRTTDLNTPLTIDVLSNDDDDAELVPGSLSTPTKGGTVSIVGDEIKYTPATGFIGVETFTYQVTDAAGNTDTATVTVTVEGPANTAPIAKDDSATAACSAINIDVLNNDTDADADDVLSIIGVDGVSIGAMASIVGGMIVYTPNPDTCGKGGSDSFTYTISDGAGHTASATVDISLKGVSGGTINAEPDDVMTNQDTSVDIHPLRNDTGSGIKIIAVDAPKNGTVTFTGSKVTYTPNPGYTGSDSFWYDIVNTTGPNKGEGTAALIYVDVVEGCATGYKCN</sequence>
<dbReference type="PROSITE" id="PS51123">
    <property type="entry name" value="OMPA_2"/>
    <property type="match status" value="1"/>
</dbReference>
<dbReference type="InterPro" id="IPR036737">
    <property type="entry name" value="OmpA-like_sf"/>
</dbReference>
<dbReference type="GO" id="GO:0016020">
    <property type="term" value="C:membrane"/>
    <property type="evidence" value="ECO:0007669"/>
    <property type="project" value="UniProtKB-SubCell"/>
</dbReference>
<comment type="subcellular location">
    <subcellularLocation>
        <location evidence="1">Membrane</location>
    </subcellularLocation>
</comment>
<dbReference type="SUPFAM" id="SSF103088">
    <property type="entry name" value="OmpA-like"/>
    <property type="match status" value="1"/>
</dbReference>
<dbReference type="PRINTS" id="PR01021">
    <property type="entry name" value="OMPADOMAIN"/>
</dbReference>
<evidence type="ECO:0000256" key="2">
    <source>
        <dbReference type="ARBA" id="ARBA00023136"/>
    </source>
</evidence>
<feature type="chain" id="PRO_5020686544" evidence="4">
    <location>
        <begin position="30"/>
        <end position="1373"/>
    </location>
</feature>
<dbReference type="Pfam" id="PF00691">
    <property type="entry name" value="OmpA"/>
    <property type="match status" value="1"/>
</dbReference>
<dbReference type="Gene3D" id="3.30.1330.60">
    <property type="entry name" value="OmpA-like domain"/>
    <property type="match status" value="1"/>
</dbReference>
<feature type="signal peptide" evidence="4">
    <location>
        <begin position="1"/>
        <end position="29"/>
    </location>
</feature>
<dbReference type="InterPro" id="IPR006665">
    <property type="entry name" value="OmpA-like"/>
</dbReference>
<organism evidence="6 7">
    <name type="scientific">Cocleimonas flava</name>
    <dbReference type="NCBI Taxonomy" id="634765"/>
    <lineage>
        <taxon>Bacteria</taxon>
        <taxon>Pseudomonadati</taxon>
        <taxon>Pseudomonadota</taxon>
        <taxon>Gammaproteobacteria</taxon>
        <taxon>Thiotrichales</taxon>
        <taxon>Thiotrichaceae</taxon>
        <taxon>Cocleimonas</taxon>
    </lineage>
</organism>
<evidence type="ECO:0000259" key="5">
    <source>
        <dbReference type="PROSITE" id="PS51123"/>
    </source>
</evidence>
<name>A0A4R1FEJ5_9GAMM</name>
<proteinExistence type="predicted"/>
<dbReference type="Gene3D" id="2.60.40.3440">
    <property type="match status" value="9"/>
</dbReference>
<protein>
    <submittedName>
        <fullName evidence="6">Outer membrane protein OmpA-like peptidoglycan-associated protein</fullName>
    </submittedName>
</protein>
<feature type="domain" description="OmpA-like" evidence="5">
    <location>
        <begin position="327"/>
        <end position="444"/>
    </location>
</feature>
<evidence type="ECO:0000256" key="3">
    <source>
        <dbReference type="PROSITE-ProRule" id="PRU00473"/>
    </source>
</evidence>
<dbReference type="NCBIfam" id="NF012211">
    <property type="entry name" value="tand_rpt_95"/>
    <property type="match status" value="8"/>
</dbReference>
<dbReference type="InterPro" id="IPR006664">
    <property type="entry name" value="OMP_bac"/>
</dbReference>
<evidence type="ECO:0000313" key="6">
    <source>
        <dbReference type="EMBL" id="TCJ89301.1"/>
    </source>
</evidence>
<dbReference type="PANTHER" id="PTHR34720">
    <property type="entry name" value="MICROCYSTIN DEPENDENT PROTEIN"/>
    <property type="match status" value="1"/>
</dbReference>
<dbReference type="OrthoDB" id="5902819at2"/>
<dbReference type="RefSeq" id="WP_131904936.1">
    <property type="nucleotide sequence ID" value="NZ_BAAAFU010000008.1"/>
</dbReference>
<keyword evidence="4" id="KW-0732">Signal</keyword>
<keyword evidence="2 3" id="KW-0472">Membrane</keyword>
<evidence type="ECO:0000256" key="4">
    <source>
        <dbReference type="SAM" id="SignalP"/>
    </source>
</evidence>
<reference evidence="6 7" key="1">
    <citation type="submission" date="2019-03" db="EMBL/GenBank/DDBJ databases">
        <title>Genomic Encyclopedia of Type Strains, Phase IV (KMG-IV): sequencing the most valuable type-strain genomes for metagenomic binning, comparative biology and taxonomic classification.</title>
        <authorList>
            <person name="Goeker M."/>
        </authorList>
    </citation>
    <scope>NUCLEOTIDE SEQUENCE [LARGE SCALE GENOMIC DNA]</scope>
    <source>
        <strain evidence="6 7">DSM 24830</strain>
    </source>
</reference>
<dbReference type="PANTHER" id="PTHR34720:SF9">
    <property type="entry name" value="BLR4714 PROTEIN"/>
    <property type="match status" value="1"/>
</dbReference>
<dbReference type="EMBL" id="SMFQ01000002">
    <property type="protein sequence ID" value="TCJ89301.1"/>
    <property type="molecule type" value="Genomic_DNA"/>
</dbReference>
<gene>
    <name evidence="6" type="ORF">EV695_1164</name>
</gene>
<evidence type="ECO:0000256" key="1">
    <source>
        <dbReference type="ARBA" id="ARBA00004370"/>
    </source>
</evidence>
<dbReference type="CDD" id="cd07185">
    <property type="entry name" value="OmpA_C-like"/>
    <property type="match status" value="1"/>
</dbReference>